<dbReference type="PANTHER" id="PTHR31350:SF27">
    <property type="entry name" value="HEMIMETHYLATED DNA-BINDING DOMAIN-CONTAINING PROTEIN"/>
    <property type="match status" value="1"/>
</dbReference>
<dbReference type="InterPro" id="IPR011722">
    <property type="entry name" value="Hemimethylated_DNA-bd_dom"/>
</dbReference>
<evidence type="ECO:0000313" key="3">
    <source>
        <dbReference type="Proteomes" id="UP000311382"/>
    </source>
</evidence>
<dbReference type="InterPro" id="IPR036623">
    <property type="entry name" value="Hemimethylated_DNA-bd_sf"/>
</dbReference>
<dbReference type="Proteomes" id="UP000311382">
    <property type="component" value="Unassembled WGS sequence"/>
</dbReference>
<dbReference type="Gene3D" id="2.30.30.390">
    <property type="entry name" value="Hemimethylated DNA-binding domain"/>
    <property type="match status" value="1"/>
</dbReference>
<name>A0A5C5FZ11_9BASI</name>
<dbReference type="SUPFAM" id="SSF141255">
    <property type="entry name" value="YccV-like"/>
    <property type="match status" value="1"/>
</dbReference>
<comment type="caution">
    <text evidence="2">The sequence shown here is derived from an EMBL/GenBank/DDBJ whole genome shotgun (WGS) entry which is preliminary data.</text>
</comment>
<organism evidence="2 3">
    <name type="scientific">Rhodotorula diobovata</name>
    <dbReference type="NCBI Taxonomy" id="5288"/>
    <lineage>
        <taxon>Eukaryota</taxon>
        <taxon>Fungi</taxon>
        <taxon>Dikarya</taxon>
        <taxon>Basidiomycota</taxon>
        <taxon>Pucciniomycotina</taxon>
        <taxon>Microbotryomycetes</taxon>
        <taxon>Sporidiobolales</taxon>
        <taxon>Sporidiobolaceae</taxon>
        <taxon>Rhodotorula</taxon>
    </lineage>
</organism>
<dbReference type="AlphaFoldDB" id="A0A5C5FZ11"/>
<dbReference type="InterPro" id="IPR032698">
    <property type="entry name" value="SirB1_N"/>
</dbReference>
<dbReference type="EMBL" id="SOZI01000035">
    <property type="protein sequence ID" value="TNY21885.1"/>
    <property type="molecule type" value="Genomic_DNA"/>
</dbReference>
<protein>
    <submittedName>
        <fullName evidence="2">F-box domain protein</fullName>
    </submittedName>
</protein>
<dbReference type="Pfam" id="PF08755">
    <property type="entry name" value="YccV-like"/>
    <property type="match status" value="1"/>
</dbReference>
<dbReference type="STRING" id="5288.A0A5C5FZ11"/>
<dbReference type="GO" id="GO:0003677">
    <property type="term" value="F:DNA binding"/>
    <property type="evidence" value="ECO:0007669"/>
    <property type="project" value="InterPro"/>
</dbReference>
<sequence>MPTTTLPPELISACLQSLDPADPLTIPTLVAAALASSALHALATSSLLWRPIADDRYHRHRPPSTLAGAPPFPAEAFAYVAWRARKDLRARSLARDLQRPRQRLLLAHELRTGLGIDVVESPLCAPEAFTERSRPESWLSLRHWAGQQRRLLLRDEAIGVWRGIAERDARGAEDPDDFERGLGAFAAFRGLDPARLARERYDLERNHPRLLEEARTLPFEGARRLEWLGREVCEYLASIGLRKAREGAFHNLDNHYVELVWRRAASPDPNDNEGTLPMTLVSVFCSLVNRLPVARELGLRARPVGFPGTLLAMLRYEGEGEREGTDGQGVYVDVYSERILGVDVLRDMLQRMGQPPSDEFLQPATAREMCLRVGRNILTSIRAGDQAIGVPISHETATASLYSVAHALFLLTEPRLSTDPSTPVVGRGTEQFAEWVSSLVQSEFPLDVSHLEASVAPVLSPLMRHTMLELCAAIKDEDASPPEPKLVNGSIKWRIGHVFTHRLFGYDAVVRGWDYTCEASEQWIRQMRVDTLPFGRHQPFYHVVVADGSARYVAQENVTDYPVGDAVVERLMALEGFGRYFRKRERREGDGRWCFVPSQEVEAEYPDS</sequence>
<keyword evidence="3" id="KW-1185">Reference proteome</keyword>
<dbReference type="PANTHER" id="PTHR31350">
    <property type="entry name" value="SI:DKEY-261L7.2"/>
    <property type="match status" value="1"/>
</dbReference>
<gene>
    <name evidence="2" type="ORF">DMC30DRAFT_415638</name>
</gene>
<reference evidence="2 3" key="1">
    <citation type="submission" date="2019-03" db="EMBL/GenBank/DDBJ databases">
        <title>Rhodosporidium diobovatum UCD-FST 08-225 genome sequencing, assembly, and annotation.</title>
        <authorList>
            <person name="Fakankun I.U."/>
            <person name="Fristensky B."/>
            <person name="Levin D.B."/>
        </authorList>
    </citation>
    <scope>NUCLEOTIDE SEQUENCE [LARGE SCALE GENOMIC DNA]</scope>
    <source>
        <strain evidence="2 3">UCD-FST 08-225</strain>
    </source>
</reference>
<proteinExistence type="predicted"/>
<dbReference type="NCBIfam" id="TIGR02097">
    <property type="entry name" value="yccV"/>
    <property type="match status" value="1"/>
</dbReference>
<evidence type="ECO:0000313" key="2">
    <source>
        <dbReference type="EMBL" id="TNY21885.1"/>
    </source>
</evidence>
<dbReference type="OrthoDB" id="28868at2759"/>
<dbReference type="SMART" id="SM00992">
    <property type="entry name" value="YccV-like"/>
    <property type="match status" value="1"/>
</dbReference>
<evidence type="ECO:0000259" key="1">
    <source>
        <dbReference type="SMART" id="SM00992"/>
    </source>
</evidence>
<dbReference type="SUPFAM" id="SSF81383">
    <property type="entry name" value="F-box domain"/>
    <property type="match status" value="1"/>
</dbReference>
<dbReference type="InterPro" id="IPR036047">
    <property type="entry name" value="F-box-like_dom_sf"/>
</dbReference>
<dbReference type="Pfam" id="PF13369">
    <property type="entry name" value="Transglut_core2"/>
    <property type="match status" value="1"/>
</dbReference>
<accession>A0A5C5FZ11</accession>
<feature type="domain" description="Hemimethylated DNA-binding" evidence="1">
    <location>
        <begin position="490"/>
        <end position="583"/>
    </location>
</feature>